<dbReference type="InterPro" id="IPR037171">
    <property type="entry name" value="NagB/RpiA_transferase-like"/>
</dbReference>
<dbReference type="Pfam" id="PF01182">
    <property type="entry name" value="Glucosamine_iso"/>
    <property type="match status" value="1"/>
</dbReference>
<dbReference type="GO" id="GO:0017057">
    <property type="term" value="F:6-phosphogluconolactonase activity"/>
    <property type="evidence" value="ECO:0007669"/>
    <property type="project" value="UniProtKB-UniRule"/>
</dbReference>
<evidence type="ECO:0000259" key="7">
    <source>
        <dbReference type="Pfam" id="PF01182"/>
    </source>
</evidence>
<name>A0A8J9SXQ6_PHATR</name>
<dbReference type="GO" id="GO:0005975">
    <property type="term" value="P:carbohydrate metabolic process"/>
    <property type="evidence" value="ECO:0007669"/>
    <property type="project" value="UniProtKB-UniRule"/>
</dbReference>
<dbReference type="PANTHER" id="PTHR11054">
    <property type="entry name" value="6-PHOSPHOGLUCONOLACTONASE"/>
    <property type="match status" value="1"/>
</dbReference>
<dbReference type="Proteomes" id="UP000836788">
    <property type="component" value="Chromosome 1"/>
</dbReference>
<dbReference type="EC" id="3.1.1.31" evidence="4 6"/>
<dbReference type="PANTHER" id="PTHR11054:SF22">
    <property type="entry name" value="6-PHOSPHOGLUCONOLACTONASE 3, CHLOROPLASTIC"/>
    <property type="match status" value="1"/>
</dbReference>
<evidence type="ECO:0000313" key="8">
    <source>
        <dbReference type="EMBL" id="CAG9277034.1"/>
    </source>
</evidence>
<comment type="similarity">
    <text evidence="3 6">Belongs to the glucosamine/galactosamine-6-phosphate isomerase family. 6-phosphogluconolactonase subfamily.</text>
</comment>
<evidence type="ECO:0000256" key="4">
    <source>
        <dbReference type="ARBA" id="ARBA00013198"/>
    </source>
</evidence>
<dbReference type="NCBIfam" id="TIGR01198">
    <property type="entry name" value="pgl"/>
    <property type="match status" value="1"/>
</dbReference>
<accession>A0A8J9SXQ6</accession>
<dbReference type="InterPro" id="IPR039104">
    <property type="entry name" value="6PGL"/>
</dbReference>
<comment type="catalytic activity">
    <reaction evidence="1 6">
        <text>6-phospho-D-glucono-1,5-lactone + H2O = 6-phospho-D-gluconate + H(+)</text>
        <dbReference type="Rhea" id="RHEA:12556"/>
        <dbReference type="ChEBI" id="CHEBI:15377"/>
        <dbReference type="ChEBI" id="CHEBI:15378"/>
        <dbReference type="ChEBI" id="CHEBI:57955"/>
        <dbReference type="ChEBI" id="CHEBI:58759"/>
        <dbReference type="EC" id="3.1.1.31"/>
    </reaction>
</comment>
<evidence type="ECO:0000256" key="6">
    <source>
        <dbReference type="RuleBase" id="RU365095"/>
    </source>
</evidence>
<reference evidence="8" key="1">
    <citation type="submission" date="2022-02" db="EMBL/GenBank/DDBJ databases">
        <authorList>
            <person name="Giguere J D."/>
        </authorList>
    </citation>
    <scope>NUCLEOTIDE SEQUENCE</scope>
    <source>
        <strain evidence="8">CCAP 1055/1</strain>
    </source>
</reference>
<dbReference type="SUPFAM" id="SSF100950">
    <property type="entry name" value="NagB/RpiA/CoA transferase-like"/>
    <property type="match status" value="1"/>
</dbReference>
<comment type="pathway">
    <text evidence="2 6">Carbohydrate degradation; pentose phosphate pathway; D-ribulose 5-phosphate from D-glucose 6-phosphate (oxidative stage): step 2/3.</text>
</comment>
<protein>
    <recommendedName>
        <fullName evidence="4 6">6-phosphogluconolactonase</fullName>
        <shortName evidence="6">6PGL</shortName>
        <ecNumber evidence="4 6">3.1.1.31</ecNumber>
    </recommendedName>
</protein>
<organism evidence="8">
    <name type="scientific">Phaeodactylum tricornutum</name>
    <name type="common">Diatom</name>
    <dbReference type="NCBI Taxonomy" id="2850"/>
    <lineage>
        <taxon>Eukaryota</taxon>
        <taxon>Sar</taxon>
        <taxon>Stramenopiles</taxon>
        <taxon>Ochrophyta</taxon>
        <taxon>Bacillariophyta</taxon>
        <taxon>Bacillariophyceae</taxon>
        <taxon>Bacillariophycidae</taxon>
        <taxon>Naviculales</taxon>
        <taxon>Phaeodactylaceae</taxon>
        <taxon>Phaeodactylum</taxon>
    </lineage>
</organism>
<proteinExistence type="inferred from homology"/>
<dbReference type="AlphaFoldDB" id="A0A8J9SXQ6"/>
<evidence type="ECO:0000256" key="2">
    <source>
        <dbReference type="ARBA" id="ARBA00004961"/>
    </source>
</evidence>
<evidence type="ECO:0000256" key="5">
    <source>
        <dbReference type="ARBA" id="ARBA00022801"/>
    </source>
</evidence>
<evidence type="ECO:0000256" key="1">
    <source>
        <dbReference type="ARBA" id="ARBA00000832"/>
    </source>
</evidence>
<comment type="function">
    <text evidence="6">Hydrolysis of 6-phosphogluconolactone to 6-phosphogluconate.</text>
</comment>
<dbReference type="CDD" id="cd01400">
    <property type="entry name" value="6PGL"/>
    <property type="match status" value="1"/>
</dbReference>
<evidence type="ECO:0000256" key="3">
    <source>
        <dbReference type="ARBA" id="ARBA00010662"/>
    </source>
</evidence>
<dbReference type="UniPathway" id="UPA00115">
    <property type="reaction ID" value="UER00409"/>
</dbReference>
<gene>
    <name evidence="8" type="ORF">PTTT1_LOCUS2588</name>
</gene>
<dbReference type="GO" id="GO:0006098">
    <property type="term" value="P:pentose-phosphate shunt"/>
    <property type="evidence" value="ECO:0007669"/>
    <property type="project" value="UniProtKB-UniPathway"/>
</dbReference>
<dbReference type="InterPro" id="IPR006148">
    <property type="entry name" value="Glc/Gal-6P_isomerase"/>
</dbReference>
<dbReference type="EMBL" id="OU594942">
    <property type="protein sequence ID" value="CAG9277034.1"/>
    <property type="molecule type" value="Genomic_DNA"/>
</dbReference>
<dbReference type="InterPro" id="IPR005900">
    <property type="entry name" value="6-phosphogluconolactonase_DevB"/>
</dbReference>
<feature type="domain" description="Glucosamine/galactosamine-6-phosphate isomerase" evidence="7">
    <location>
        <begin position="12"/>
        <end position="224"/>
    </location>
</feature>
<sequence length="276" mass="29951">MVYSASLVVASTKSELPYHLNSAIMKVCQEALVQRGTFTIALSGGSLPSFLSSVKDVFEAAGNDPKFESWHIILADERCVPKSHPDSNMGALENDFLNQVSVPSDQVHAINTRKLEESTDAVASDYQEQIEEVLSISGGQLDLAVLGFGPDGHTCSLFPNHVLLTEQNKMVAAIEDSPKPPPHRITLTLPVLNKHTRHVIFCGAGRSKSAVVRDVFSDISPADASYSVQHGNLYKVTLSSPAPYPCAMVRPNSEQTENSLMWIVDADAMESATEQK</sequence>
<dbReference type="Gene3D" id="3.40.50.1360">
    <property type="match status" value="1"/>
</dbReference>
<dbReference type="FunFam" id="3.40.50.1360:FF:000005">
    <property type="entry name" value="6-phosphogluconolactonase"/>
    <property type="match status" value="1"/>
</dbReference>
<keyword evidence="5 6" id="KW-0378">Hydrolase</keyword>